<evidence type="ECO:0000259" key="12">
    <source>
        <dbReference type="Pfam" id="PF00892"/>
    </source>
</evidence>
<keyword evidence="6 11" id="KW-0812">Transmembrane</keyword>
<protein>
    <recommendedName>
        <fullName evidence="12">EamA domain-containing protein</fullName>
    </recommendedName>
</protein>
<keyword evidence="9" id="KW-0443">Lipid metabolism</keyword>
<evidence type="ECO:0000256" key="3">
    <source>
        <dbReference type="ARBA" id="ARBA00022516"/>
    </source>
</evidence>
<dbReference type="Proteomes" id="UP000178264">
    <property type="component" value="Unassembled WGS sequence"/>
</dbReference>
<comment type="caution">
    <text evidence="13">The sequence shown here is derived from an EMBL/GenBank/DDBJ whole genome shotgun (WGS) entry which is preliminary data.</text>
</comment>
<feature type="transmembrane region" description="Helical" evidence="11">
    <location>
        <begin position="50"/>
        <end position="70"/>
    </location>
</feature>
<keyword evidence="3" id="KW-0444">Lipid biosynthesis</keyword>
<evidence type="ECO:0000256" key="10">
    <source>
        <dbReference type="ARBA" id="ARBA00023136"/>
    </source>
</evidence>
<dbReference type="PANTHER" id="PTHR30561:SF9">
    <property type="entry name" value="4-AMINO-4-DEOXY-L-ARABINOSE-PHOSPHOUNDECAPRENOL FLIPPASE SUBUNIT ARNF-RELATED"/>
    <property type="match status" value="1"/>
</dbReference>
<keyword evidence="2" id="KW-1003">Cell membrane</keyword>
<evidence type="ECO:0000256" key="4">
    <source>
        <dbReference type="ARBA" id="ARBA00022519"/>
    </source>
</evidence>
<reference evidence="13 14" key="1">
    <citation type="journal article" date="2016" name="Nat. Commun.">
        <title>Thousands of microbial genomes shed light on interconnected biogeochemical processes in an aquifer system.</title>
        <authorList>
            <person name="Anantharaman K."/>
            <person name="Brown C.T."/>
            <person name="Hug L.A."/>
            <person name="Sharon I."/>
            <person name="Castelle C.J."/>
            <person name="Probst A.J."/>
            <person name="Thomas B.C."/>
            <person name="Singh A."/>
            <person name="Wilkins M.J."/>
            <person name="Karaoz U."/>
            <person name="Brodie E.L."/>
            <person name="Williams K.H."/>
            <person name="Hubbard S.S."/>
            <person name="Banfield J.F."/>
        </authorList>
    </citation>
    <scope>NUCLEOTIDE SEQUENCE [LARGE SCALE GENOMIC DNA]</scope>
</reference>
<sequence>MLYALLLLIVDVLFAVTGQLLLKKSVSLQGEASFSLPNLPAFFLGVLARWQVWAALVCYGVAFLLWLIVLSRFKLSFAYPFTALMYILVLFASWYFLDERITVPQIIGVGLILAGLLFVSRAA</sequence>
<evidence type="ECO:0000256" key="7">
    <source>
        <dbReference type="ARBA" id="ARBA00022985"/>
    </source>
</evidence>
<evidence type="ECO:0000256" key="9">
    <source>
        <dbReference type="ARBA" id="ARBA00023098"/>
    </source>
</evidence>
<dbReference type="AlphaFoldDB" id="A0A1F7VAS8"/>
<keyword evidence="4" id="KW-0997">Cell inner membrane</keyword>
<keyword evidence="7" id="KW-0448">Lipopolysaccharide biosynthesis</keyword>
<dbReference type="InterPro" id="IPR037185">
    <property type="entry name" value="EmrE-like"/>
</dbReference>
<keyword evidence="5" id="KW-0441">Lipid A biosynthesis</keyword>
<evidence type="ECO:0000313" key="14">
    <source>
        <dbReference type="Proteomes" id="UP000178264"/>
    </source>
</evidence>
<organism evidence="13 14">
    <name type="scientific">Candidatus Uhrbacteria bacterium RIFCSPLOWO2_02_FULL_49_11</name>
    <dbReference type="NCBI Taxonomy" id="1802409"/>
    <lineage>
        <taxon>Bacteria</taxon>
        <taxon>Candidatus Uhriibacteriota</taxon>
    </lineage>
</organism>
<evidence type="ECO:0000256" key="8">
    <source>
        <dbReference type="ARBA" id="ARBA00022989"/>
    </source>
</evidence>
<keyword evidence="8 11" id="KW-1133">Transmembrane helix</keyword>
<keyword evidence="10 11" id="KW-0472">Membrane</keyword>
<dbReference type="GO" id="GO:0022857">
    <property type="term" value="F:transmembrane transporter activity"/>
    <property type="evidence" value="ECO:0007669"/>
    <property type="project" value="InterPro"/>
</dbReference>
<evidence type="ECO:0000256" key="11">
    <source>
        <dbReference type="SAM" id="Phobius"/>
    </source>
</evidence>
<dbReference type="InterPro" id="IPR000620">
    <property type="entry name" value="EamA_dom"/>
</dbReference>
<dbReference type="GO" id="GO:0009103">
    <property type="term" value="P:lipopolysaccharide biosynthetic process"/>
    <property type="evidence" value="ECO:0007669"/>
    <property type="project" value="UniProtKB-KW"/>
</dbReference>
<evidence type="ECO:0000256" key="6">
    <source>
        <dbReference type="ARBA" id="ARBA00022692"/>
    </source>
</evidence>
<evidence type="ECO:0000313" key="13">
    <source>
        <dbReference type="EMBL" id="OGL87581.1"/>
    </source>
</evidence>
<feature type="domain" description="EamA" evidence="12">
    <location>
        <begin position="42"/>
        <end position="120"/>
    </location>
</feature>
<evidence type="ECO:0000256" key="1">
    <source>
        <dbReference type="ARBA" id="ARBA00004651"/>
    </source>
</evidence>
<evidence type="ECO:0000256" key="5">
    <source>
        <dbReference type="ARBA" id="ARBA00022556"/>
    </source>
</evidence>
<dbReference type="EMBL" id="MGER01000072">
    <property type="protein sequence ID" value="OGL87581.1"/>
    <property type="molecule type" value="Genomic_DNA"/>
</dbReference>
<dbReference type="PANTHER" id="PTHR30561">
    <property type="entry name" value="SMR FAMILY PROTON-DEPENDENT DRUG EFFLUX TRANSPORTER SUGE"/>
    <property type="match status" value="1"/>
</dbReference>
<comment type="subcellular location">
    <subcellularLocation>
        <location evidence="1">Cell membrane</location>
        <topology evidence="1">Multi-pass membrane protein</topology>
    </subcellularLocation>
</comment>
<name>A0A1F7VAS8_9BACT</name>
<gene>
    <name evidence="13" type="ORF">A3I42_03830</name>
</gene>
<proteinExistence type="predicted"/>
<dbReference type="GO" id="GO:0005886">
    <property type="term" value="C:plasma membrane"/>
    <property type="evidence" value="ECO:0007669"/>
    <property type="project" value="UniProtKB-SubCell"/>
</dbReference>
<dbReference type="SUPFAM" id="SSF103481">
    <property type="entry name" value="Multidrug resistance efflux transporter EmrE"/>
    <property type="match status" value="1"/>
</dbReference>
<dbReference type="Gene3D" id="1.10.3730.20">
    <property type="match status" value="1"/>
</dbReference>
<evidence type="ECO:0000256" key="2">
    <source>
        <dbReference type="ARBA" id="ARBA00022475"/>
    </source>
</evidence>
<dbReference type="InterPro" id="IPR000390">
    <property type="entry name" value="Small_drug/metabolite_transptr"/>
</dbReference>
<feature type="transmembrane region" description="Helical" evidence="11">
    <location>
        <begin position="103"/>
        <end position="120"/>
    </location>
</feature>
<dbReference type="Pfam" id="PF00892">
    <property type="entry name" value="EamA"/>
    <property type="match status" value="1"/>
</dbReference>
<feature type="transmembrane region" description="Helical" evidence="11">
    <location>
        <begin position="77"/>
        <end position="97"/>
    </location>
</feature>
<accession>A0A1F7VAS8</accession>